<organism evidence="14 15">
    <name type="scientific">Candidatus Muproteobacteria bacterium RIFCSPHIGHO2_01_FULL_65_16</name>
    <dbReference type="NCBI Taxonomy" id="1817764"/>
    <lineage>
        <taxon>Bacteria</taxon>
        <taxon>Pseudomonadati</taxon>
        <taxon>Pseudomonadota</taxon>
        <taxon>Candidatus Muproteobacteria</taxon>
    </lineage>
</organism>
<evidence type="ECO:0000256" key="8">
    <source>
        <dbReference type="ARBA" id="ARBA00022801"/>
    </source>
</evidence>
<comment type="cofactor">
    <cofactor evidence="2">
        <name>Zn(2+)</name>
        <dbReference type="ChEBI" id="CHEBI:29105"/>
    </cofactor>
</comment>
<dbReference type="Pfam" id="PF01510">
    <property type="entry name" value="Amidase_2"/>
    <property type="match status" value="1"/>
</dbReference>
<keyword evidence="9" id="KW-0862">Zinc</keyword>
<sequence>MSIDPASGLLSGARYAPSPNCDDRPRDTPVEVLVLHAISLPPGEFGGPGIEQLFCNKLDAAAHPYYRNIEGLEVSSHFLIRRDGAIVQFVPAHRRAWHAGQSLCEGRARVNDFSIGIEIEGADDVPFEEAQYRALADLTRALMRAYPAINRRRIYGHADIAPGRKTDPGAQFEWGRYLTSCG</sequence>
<keyword evidence="8" id="KW-0378">Hydrolase</keyword>
<dbReference type="GO" id="GO:0046872">
    <property type="term" value="F:metal ion binding"/>
    <property type="evidence" value="ECO:0007669"/>
    <property type="project" value="UniProtKB-KW"/>
</dbReference>
<dbReference type="GO" id="GO:0009253">
    <property type="term" value="P:peptidoglycan catabolic process"/>
    <property type="evidence" value="ECO:0007669"/>
    <property type="project" value="InterPro"/>
</dbReference>
<dbReference type="InterPro" id="IPR051206">
    <property type="entry name" value="NAMLAA_amidase_2"/>
</dbReference>
<keyword evidence="7" id="KW-0479">Metal-binding</keyword>
<dbReference type="PANTHER" id="PTHR30417">
    <property type="entry name" value="N-ACETYLMURAMOYL-L-ALANINE AMIDASE AMID"/>
    <property type="match status" value="1"/>
</dbReference>
<dbReference type="GO" id="GO:0005737">
    <property type="term" value="C:cytoplasm"/>
    <property type="evidence" value="ECO:0007669"/>
    <property type="project" value="UniProtKB-SubCell"/>
</dbReference>
<name>A0A1F6TPZ5_9PROT</name>
<evidence type="ECO:0000256" key="12">
    <source>
        <dbReference type="ARBA" id="ARBA00042615"/>
    </source>
</evidence>
<protein>
    <recommendedName>
        <fullName evidence="11">1,6-anhydro-N-acetylmuramyl-L-alanine amidase AmpD</fullName>
        <ecNumber evidence="5">3.5.1.28</ecNumber>
    </recommendedName>
    <alternativeName>
        <fullName evidence="12">N-acetylmuramoyl-L-alanine amidase</fullName>
    </alternativeName>
</protein>
<evidence type="ECO:0000256" key="2">
    <source>
        <dbReference type="ARBA" id="ARBA00001947"/>
    </source>
</evidence>
<evidence type="ECO:0000256" key="1">
    <source>
        <dbReference type="ARBA" id="ARBA00001561"/>
    </source>
</evidence>
<comment type="similarity">
    <text evidence="4">Belongs to the N-acetylmuramoyl-L-alanine amidase 2 family.</text>
</comment>
<comment type="catalytic activity">
    <reaction evidence="1">
        <text>Hydrolyzes the link between N-acetylmuramoyl residues and L-amino acid residues in certain cell-wall glycopeptides.</text>
        <dbReference type="EC" id="3.5.1.28"/>
    </reaction>
</comment>
<feature type="domain" description="N-acetylmuramoyl-L-alanine amidase" evidence="13">
    <location>
        <begin position="18"/>
        <end position="169"/>
    </location>
</feature>
<evidence type="ECO:0000256" key="11">
    <source>
        <dbReference type="ARBA" id="ARBA00039257"/>
    </source>
</evidence>
<dbReference type="SUPFAM" id="SSF55846">
    <property type="entry name" value="N-acetylmuramoyl-L-alanine amidase-like"/>
    <property type="match status" value="1"/>
</dbReference>
<evidence type="ECO:0000256" key="7">
    <source>
        <dbReference type="ARBA" id="ARBA00022723"/>
    </source>
</evidence>
<dbReference type="InterPro" id="IPR036505">
    <property type="entry name" value="Amidase/PGRP_sf"/>
</dbReference>
<comment type="subcellular location">
    <subcellularLocation>
        <location evidence="3">Cytoplasm</location>
    </subcellularLocation>
</comment>
<keyword evidence="6" id="KW-0963">Cytoplasm</keyword>
<dbReference type="Proteomes" id="UP000179360">
    <property type="component" value="Unassembled WGS sequence"/>
</dbReference>
<dbReference type="CDD" id="cd06583">
    <property type="entry name" value="PGRP"/>
    <property type="match status" value="1"/>
</dbReference>
<dbReference type="SMART" id="SM00644">
    <property type="entry name" value="Ami_2"/>
    <property type="match status" value="1"/>
</dbReference>
<evidence type="ECO:0000259" key="13">
    <source>
        <dbReference type="SMART" id="SM00644"/>
    </source>
</evidence>
<proteinExistence type="inferred from homology"/>
<dbReference type="PANTHER" id="PTHR30417:SF4">
    <property type="entry name" value="1,6-ANHYDRO-N-ACETYLMURAMYL-L-ALANINE AMIDASE AMPD"/>
    <property type="match status" value="1"/>
</dbReference>
<accession>A0A1F6TPZ5</accession>
<evidence type="ECO:0000313" key="15">
    <source>
        <dbReference type="Proteomes" id="UP000179360"/>
    </source>
</evidence>
<dbReference type="GO" id="GO:0008745">
    <property type="term" value="F:N-acetylmuramoyl-L-alanine amidase activity"/>
    <property type="evidence" value="ECO:0007669"/>
    <property type="project" value="UniProtKB-EC"/>
</dbReference>
<dbReference type="GO" id="GO:0009254">
    <property type="term" value="P:peptidoglycan turnover"/>
    <property type="evidence" value="ECO:0007669"/>
    <property type="project" value="TreeGrafter"/>
</dbReference>
<dbReference type="EC" id="3.5.1.28" evidence="5"/>
<dbReference type="NCBIfam" id="NF008758">
    <property type="entry name" value="PRK11789.1"/>
    <property type="match status" value="1"/>
</dbReference>
<dbReference type="GO" id="GO:0071555">
    <property type="term" value="P:cell wall organization"/>
    <property type="evidence" value="ECO:0007669"/>
    <property type="project" value="UniProtKB-KW"/>
</dbReference>
<evidence type="ECO:0000256" key="5">
    <source>
        <dbReference type="ARBA" id="ARBA00011901"/>
    </source>
</evidence>
<evidence type="ECO:0000256" key="6">
    <source>
        <dbReference type="ARBA" id="ARBA00022490"/>
    </source>
</evidence>
<evidence type="ECO:0000256" key="10">
    <source>
        <dbReference type="ARBA" id="ARBA00023316"/>
    </source>
</evidence>
<dbReference type="InterPro" id="IPR002502">
    <property type="entry name" value="Amidase_domain"/>
</dbReference>
<evidence type="ECO:0000313" key="14">
    <source>
        <dbReference type="EMBL" id="OGI47201.1"/>
    </source>
</evidence>
<evidence type="ECO:0000256" key="4">
    <source>
        <dbReference type="ARBA" id="ARBA00007553"/>
    </source>
</evidence>
<evidence type="ECO:0000256" key="3">
    <source>
        <dbReference type="ARBA" id="ARBA00004496"/>
    </source>
</evidence>
<dbReference type="STRING" id="1817764.A2637_00215"/>
<keyword evidence="10" id="KW-0961">Cell wall biogenesis/degradation</keyword>
<gene>
    <name evidence="14" type="ORF">A2637_00215</name>
</gene>
<reference evidence="14 15" key="1">
    <citation type="journal article" date="2016" name="Nat. Commun.">
        <title>Thousands of microbial genomes shed light on interconnected biogeochemical processes in an aquifer system.</title>
        <authorList>
            <person name="Anantharaman K."/>
            <person name="Brown C.T."/>
            <person name="Hug L.A."/>
            <person name="Sharon I."/>
            <person name="Castelle C.J."/>
            <person name="Probst A.J."/>
            <person name="Thomas B.C."/>
            <person name="Singh A."/>
            <person name="Wilkins M.J."/>
            <person name="Karaoz U."/>
            <person name="Brodie E.L."/>
            <person name="Williams K.H."/>
            <person name="Hubbard S.S."/>
            <person name="Banfield J.F."/>
        </authorList>
    </citation>
    <scope>NUCLEOTIDE SEQUENCE [LARGE SCALE GENOMIC DNA]</scope>
</reference>
<evidence type="ECO:0000256" key="9">
    <source>
        <dbReference type="ARBA" id="ARBA00022833"/>
    </source>
</evidence>
<dbReference type="AlphaFoldDB" id="A0A1F6TPZ5"/>
<dbReference type="Gene3D" id="3.40.80.10">
    <property type="entry name" value="Peptidoglycan recognition protein-like"/>
    <property type="match status" value="1"/>
</dbReference>
<dbReference type="EMBL" id="MFSY01000026">
    <property type="protein sequence ID" value="OGI47201.1"/>
    <property type="molecule type" value="Genomic_DNA"/>
</dbReference>
<comment type="caution">
    <text evidence="14">The sequence shown here is derived from an EMBL/GenBank/DDBJ whole genome shotgun (WGS) entry which is preliminary data.</text>
</comment>